<dbReference type="EMBL" id="JAROBZ020000002">
    <property type="protein sequence ID" value="MFB3169768.1"/>
    <property type="molecule type" value="Genomic_DNA"/>
</dbReference>
<sequence>MELLPIGSVVLLQGADKRLMIYGVKQINEEDNKGFR</sequence>
<reference evidence="1 2" key="1">
    <citation type="submission" date="2024-05" db="EMBL/GenBank/DDBJ databases">
        <authorList>
            <person name="Venkateswaran K."/>
        </authorList>
    </citation>
    <scope>NUCLEOTIDE SEQUENCE [LARGE SCALE GENOMIC DNA]</scope>
    <source>
        <strain evidence="1 2">179-C4-2-HS</strain>
    </source>
</reference>
<gene>
    <name evidence="1" type="ORF">P5G62_021945</name>
</gene>
<name>A0ABV4YYI6_9BACI</name>
<organism evidence="1 2">
    <name type="scientific">Neobacillus driksii</name>
    <dbReference type="NCBI Taxonomy" id="3035913"/>
    <lineage>
        <taxon>Bacteria</taxon>
        <taxon>Bacillati</taxon>
        <taxon>Bacillota</taxon>
        <taxon>Bacilli</taxon>
        <taxon>Bacillales</taxon>
        <taxon>Bacillaceae</taxon>
        <taxon>Neobacillus</taxon>
    </lineage>
</organism>
<proteinExistence type="predicted"/>
<accession>A0ABV4YYI6</accession>
<dbReference type="RefSeq" id="WP_306074373.1">
    <property type="nucleotide sequence ID" value="NZ_JAROBZ020000002.1"/>
</dbReference>
<protein>
    <submittedName>
        <fullName evidence="1">DUF4176 domain-containing protein</fullName>
    </submittedName>
</protein>
<dbReference type="Pfam" id="PF13780">
    <property type="entry name" value="DUF4176"/>
    <property type="match status" value="1"/>
</dbReference>
<dbReference type="InterPro" id="IPR025233">
    <property type="entry name" value="DUF4176"/>
</dbReference>
<comment type="caution">
    <text evidence="1">The sequence shown here is derived from an EMBL/GenBank/DDBJ whole genome shotgun (WGS) entry which is preliminary data.</text>
</comment>
<evidence type="ECO:0000313" key="1">
    <source>
        <dbReference type="EMBL" id="MFB3169768.1"/>
    </source>
</evidence>
<evidence type="ECO:0000313" key="2">
    <source>
        <dbReference type="Proteomes" id="UP001241748"/>
    </source>
</evidence>
<keyword evidence="2" id="KW-1185">Reference proteome</keyword>
<dbReference type="Proteomes" id="UP001241748">
    <property type="component" value="Unassembled WGS sequence"/>
</dbReference>